<dbReference type="PROSITE" id="PS50103">
    <property type="entry name" value="ZF_C3H1"/>
    <property type="match status" value="1"/>
</dbReference>
<proteinExistence type="predicted"/>
<evidence type="ECO:0000313" key="7">
    <source>
        <dbReference type="EMBL" id="KAG9393955.1"/>
    </source>
</evidence>
<keyword evidence="3 4" id="KW-0862">Zinc</keyword>
<evidence type="ECO:0000256" key="4">
    <source>
        <dbReference type="PROSITE-ProRule" id="PRU00723"/>
    </source>
</evidence>
<dbReference type="AlphaFoldDB" id="A0A8J6E9X7"/>
<reference evidence="7" key="1">
    <citation type="submission" date="2021-05" db="EMBL/GenBank/DDBJ databases">
        <title>A free-living protist that lacks canonical eukaryotic 1 DNA replication and segregation systems.</title>
        <authorList>
            <person name="Salas-Leiva D.E."/>
            <person name="Tromer E.C."/>
            <person name="Curtis B.A."/>
            <person name="Jerlstrom-Hultqvist J."/>
            <person name="Kolisko M."/>
            <person name="Yi Z."/>
            <person name="Salas-Leiva J.S."/>
            <person name="Gallot-Lavallee L."/>
            <person name="Kops G.J.P.L."/>
            <person name="Archibald J.M."/>
            <person name="Simpson A.G.B."/>
            <person name="Roger A.J."/>
        </authorList>
    </citation>
    <scope>NUCLEOTIDE SEQUENCE</scope>
    <source>
        <strain evidence="7">BICM</strain>
    </source>
</reference>
<dbReference type="OrthoDB" id="25761at2759"/>
<evidence type="ECO:0000256" key="1">
    <source>
        <dbReference type="ARBA" id="ARBA00022723"/>
    </source>
</evidence>
<accession>A0A8J6E9X7</accession>
<evidence type="ECO:0000256" key="2">
    <source>
        <dbReference type="ARBA" id="ARBA00022771"/>
    </source>
</evidence>
<dbReference type="Pfam" id="PF00642">
    <property type="entry name" value="zf-CCCH"/>
    <property type="match status" value="1"/>
</dbReference>
<sequence>MPKRKRKTENASVAIDGSIKKREKAASRVSTANVVPISALDATEVKPDTMSPKESMSKTKRSNVQYQRDYELGICKDFYETGFCGYGDNCKFIHTREKQAITSKDHHEARRARRAEIQAQASAAVERAIKEGKNEV</sequence>
<evidence type="ECO:0000256" key="3">
    <source>
        <dbReference type="ARBA" id="ARBA00022833"/>
    </source>
</evidence>
<evidence type="ECO:0000259" key="6">
    <source>
        <dbReference type="PROSITE" id="PS50103"/>
    </source>
</evidence>
<comment type="caution">
    <text evidence="7">The sequence shown here is derived from an EMBL/GenBank/DDBJ whole genome shotgun (WGS) entry which is preliminary data.</text>
</comment>
<dbReference type="InterPro" id="IPR000571">
    <property type="entry name" value="Znf_CCCH"/>
</dbReference>
<keyword evidence="8" id="KW-1185">Reference proteome</keyword>
<dbReference type="Proteomes" id="UP000717585">
    <property type="component" value="Unassembled WGS sequence"/>
</dbReference>
<name>A0A8J6E9X7_9EUKA</name>
<feature type="region of interest" description="Disordered" evidence="5">
    <location>
        <begin position="1"/>
        <end position="28"/>
    </location>
</feature>
<dbReference type="InterPro" id="IPR036855">
    <property type="entry name" value="Znf_CCCH_sf"/>
</dbReference>
<dbReference type="EMBL" id="JAHDYR010000019">
    <property type="protein sequence ID" value="KAG9393955.1"/>
    <property type="molecule type" value="Genomic_DNA"/>
</dbReference>
<dbReference type="Gene3D" id="4.10.1000.10">
    <property type="entry name" value="Zinc finger, CCCH-type"/>
    <property type="match status" value="1"/>
</dbReference>
<feature type="zinc finger region" description="C3H1-type" evidence="4">
    <location>
        <begin position="69"/>
        <end position="97"/>
    </location>
</feature>
<gene>
    <name evidence="7" type="ORF">J8273_4555</name>
</gene>
<dbReference type="SUPFAM" id="SSF90229">
    <property type="entry name" value="CCCH zinc finger"/>
    <property type="match status" value="1"/>
</dbReference>
<evidence type="ECO:0000313" key="8">
    <source>
        <dbReference type="Proteomes" id="UP000717585"/>
    </source>
</evidence>
<evidence type="ECO:0000256" key="5">
    <source>
        <dbReference type="SAM" id="MobiDB-lite"/>
    </source>
</evidence>
<keyword evidence="1 4" id="KW-0479">Metal-binding</keyword>
<keyword evidence="2 4" id="KW-0863">Zinc-finger</keyword>
<protein>
    <submittedName>
        <fullName evidence="7">Zinc finger C-x8-C-x5-C-x3-H type (And similar)</fullName>
    </submittedName>
</protein>
<feature type="domain" description="C3H1-type" evidence="6">
    <location>
        <begin position="69"/>
        <end position="97"/>
    </location>
</feature>
<dbReference type="GO" id="GO:0008270">
    <property type="term" value="F:zinc ion binding"/>
    <property type="evidence" value="ECO:0007669"/>
    <property type="project" value="UniProtKB-KW"/>
</dbReference>
<dbReference type="SMART" id="SM00356">
    <property type="entry name" value="ZnF_C3H1"/>
    <property type="match status" value="1"/>
</dbReference>
<organism evidence="7 8">
    <name type="scientific">Carpediemonas membranifera</name>
    <dbReference type="NCBI Taxonomy" id="201153"/>
    <lineage>
        <taxon>Eukaryota</taxon>
        <taxon>Metamonada</taxon>
        <taxon>Carpediemonas-like organisms</taxon>
        <taxon>Carpediemonas</taxon>
    </lineage>
</organism>